<comment type="caution">
    <text evidence="2">The sequence shown here is derived from an EMBL/GenBank/DDBJ whole genome shotgun (WGS) entry which is preliminary data.</text>
</comment>
<evidence type="ECO:0000313" key="2">
    <source>
        <dbReference type="EMBL" id="MPC35612.1"/>
    </source>
</evidence>
<feature type="region of interest" description="Disordered" evidence="1">
    <location>
        <begin position="1"/>
        <end position="35"/>
    </location>
</feature>
<reference evidence="2 3" key="1">
    <citation type="submission" date="2019-05" db="EMBL/GenBank/DDBJ databases">
        <title>Another draft genome of Portunus trituberculatus and its Hox gene families provides insights of decapod evolution.</title>
        <authorList>
            <person name="Jeong J.-H."/>
            <person name="Song I."/>
            <person name="Kim S."/>
            <person name="Choi T."/>
            <person name="Kim D."/>
            <person name="Ryu S."/>
            <person name="Kim W."/>
        </authorList>
    </citation>
    <scope>NUCLEOTIDE SEQUENCE [LARGE SCALE GENOMIC DNA]</scope>
    <source>
        <tissue evidence="2">Muscle</tissue>
    </source>
</reference>
<feature type="compositionally biased region" description="Polar residues" evidence="1">
    <location>
        <begin position="20"/>
        <end position="35"/>
    </location>
</feature>
<organism evidence="2 3">
    <name type="scientific">Portunus trituberculatus</name>
    <name type="common">Swimming crab</name>
    <name type="synonym">Neptunus trituberculatus</name>
    <dbReference type="NCBI Taxonomy" id="210409"/>
    <lineage>
        <taxon>Eukaryota</taxon>
        <taxon>Metazoa</taxon>
        <taxon>Ecdysozoa</taxon>
        <taxon>Arthropoda</taxon>
        <taxon>Crustacea</taxon>
        <taxon>Multicrustacea</taxon>
        <taxon>Malacostraca</taxon>
        <taxon>Eumalacostraca</taxon>
        <taxon>Eucarida</taxon>
        <taxon>Decapoda</taxon>
        <taxon>Pleocyemata</taxon>
        <taxon>Brachyura</taxon>
        <taxon>Eubrachyura</taxon>
        <taxon>Portunoidea</taxon>
        <taxon>Portunidae</taxon>
        <taxon>Portuninae</taxon>
        <taxon>Portunus</taxon>
    </lineage>
</organism>
<name>A0A5B7EN44_PORTR</name>
<evidence type="ECO:0000256" key="1">
    <source>
        <dbReference type="SAM" id="MobiDB-lite"/>
    </source>
</evidence>
<feature type="compositionally biased region" description="Basic residues" evidence="1">
    <location>
        <begin position="1"/>
        <end position="11"/>
    </location>
</feature>
<dbReference type="Proteomes" id="UP000324222">
    <property type="component" value="Unassembled WGS sequence"/>
</dbReference>
<dbReference type="EMBL" id="VSRR010003313">
    <property type="protein sequence ID" value="MPC35612.1"/>
    <property type="molecule type" value="Genomic_DNA"/>
</dbReference>
<gene>
    <name evidence="2" type="ORF">E2C01_029038</name>
</gene>
<evidence type="ECO:0000313" key="3">
    <source>
        <dbReference type="Proteomes" id="UP000324222"/>
    </source>
</evidence>
<protein>
    <submittedName>
        <fullName evidence="2">Uncharacterized protein</fullName>
    </submittedName>
</protein>
<proteinExistence type="predicted"/>
<keyword evidence="3" id="KW-1185">Reference proteome</keyword>
<accession>A0A5B7EN44</accession>
<dbReference type="AlphaFoldDB" id="A0A5B7EN44"/>
<sequence length="65" mass="7598">MQALRRPRQHRPTLAPPRTSAAQHQHRSTSSPPRTNLCFSWRHVLRLTVSHTCQHLHCSDRRSPL</sequence>